<keyword evidence="5" id="KW-0997">Cell inner membrane</keyword>
<dbReference type="InterPro" id="IPR037682">
    <property type="entry name" value="TonB_C"/>
</dbReference>
<dbReference type="Proteomes" id="UP000564378">
    <property type="component" value="Unassembled WGS sequence"/>
</dbReference>
<dbReference type="Gene3D" id="3.30.1150.10">
    <property type="match status" value="1"/>
</dbReference>
<keyword evidence="7" id="KW-0653">Protein transport</keyword>
<evidence type="ECO:0000256" key="10">
    <source>
        <dbReference type="SAM" id="MobiDB-lite"/>
    </source>
</evidence>
<evidence type="ECO:0000256" key="3">
    <source>
        <dbReference type="ARBA" id="ARBA00022448"/>
    </source>
</evidence>
<dbReference type="InterPro" id="IPR051045">
    <property type="entry name" value="TonB-dependent_transducer"/>
</dbReference>
<dbReference type="EMBL" id="JACJVJ010000001">
    <property type="protein sequence ID" value="MBC2776230.1"/>
    <property type="molecule type" value="Genomic_DNA"/>
</dbReference>
<dbReference type="RefSeq" id="WP_185799533.1">
    <property type="nucleotide sequence ID" value="NZ_JACJVJ010000001.1"/>
</dbReference>
<feature type="transmembrane region" description="Helical" evidence="11">
    <location>
        <begin position="20"/>
        <end position="39"/>
    </location>
</feature>
<evidence type="ECO:0000256" key="8">
    <source>
        <dbReference type="ARBA" id="ARBA00022989"/>
    </source>
</evidence>
<gene>
    <name evidence="13" type="ORF">H6P80_01220</name>
</gene>
<dbReference type="GO" id="GO:0098797">
    <property type="term" value="C:plasma membrane protein complex"/>
    <property type="evidence" value="ECO:0007669"/>
    <property type="project" value="TreeGrafter"/>
</dbReference>
<feature type="domain" description="TonB C-terminal" evidence="12">
    <location>
        <begin position="120"/>
        <end position="211"/>
    </location>
</feature>
<dbReference type="SUPFAM" id="SSF74653">
    <property type="entry name" value="TolA/TonB C-terminal domain"/>
    <property type="match status" value="1"/>
</dbReference>
<keyword evidence="9 11" id="KW-0472">Membrane</keyword>
<evidence type="ECO:0000256" key="2">
    <source>
        <dbReference type="ARBA" id="ARBA00006555"/>
    </source>
</evidence>
<evidence type="ECO:0000256" key="5">
    <source>
        <dbReference type="ARBA" id="ARBA00022519"/>
    </source>
</evidence>
<evidence type="ECO:0000256" key="6">
    <source>
        <dbReference type="ARBA" id="ARBA00022692"/>
    </source>
</evidence>
<comment type="subcellular location">
    <subcellularLocation>
        <location evidence="1">Cell inner membrane</location>
        <topology evidence="1">Single-pass membrane protein</topology>
        <orientation evidence="1">Periplasmic side</orientation>
    </subcellularLocation>
</comment>
<name>A0A842HWB1_9SPHN</name>
<keyword evidence="14" id="KW-1185">Reference proteome</keyword>
<evidence type="ECO:0000256" key="1">
    <source>
        <dbReference type="ARBA" id="ARBA00004383"/>
    </source>
</evidence>
<dbReference type="GO" id="GO:0055085">
    <property type="term" value="P:transmembrane transport"/>
    <property type="evidence" value="ECO:0007669"/>
    <property type="project" value="InterPro"/>
</dbReference>
<evidence type="ECO:0000313" key="14">
    <source>
        <dbReference type="Proteomes" id="UP000564378"/>
    </source>
</evidence>
<comment type="similarity">
    <text evidence="2">Belongs to the TonB family.</text>
</comment>
<evidence type="ECO:0000313" key="13">
    <source>
        <dbReference type="EMBL" id="MBC2776230.1"/>
    </source>
</evidence>
<protein>
    <submittedName>
        <fullName evidence="13">Energy transducer TonB</fullName>
    </submittedName>
</protein>
<dbReference type="NCBIfam" id="TIGR01352">
    <property type="entry name" value="tonB_Cterm"/>
    <property type="match status" value="1"/>
</dbReference>
<keyword evidence="8 11" id="KW-1133">Transmembrane helix</keyword>
<proteinExistence type="inferred from homology"/>
<evidence type="ECO:0000259" key="12">
    <source>
        <dbReference type="PROSITE" id="PS52015"/>
    </source>
</evidence>
<reference evidence="13 14" key="1">
    <citation type="submission" date="2020-08" db="EMBL/GenBank/DDBJ databases">
        <title>Draft genome sequence of Parasphingopyxis sp. GrpM-11.</title>
        <authorList>
            <person name="Oh J."/>
            <person name="Roh D.-H."/>
        </authorList>
    </citation>
    <scope>NUCLEOTIDE SEQUENCE [LARGE SCALE GENOMIC DNA]</scope>
    <source>
        <strain evidence="13 14">GrpM-11</strain>
    </source>
</reference>
<keyword evidence="6 11" id="KW-0812">Transmembrane</keyword>
<keyword evidence="3" id="KW-0813">Transport</keyword>
<feature type="compositionally biased region" description="Pro residues" evidence="10">
    <location>
        <begin position="106"/>
        <end position="119"/>
    </location>
</feature>
<evidence type="ECO:0000256" key="7">
    <source>
        <dbReference type="ARBA" id="ARBA00022927"/>
    </source>
</evidence>
<dbReference type="InterPro" id="IPR006260">
    <property type="entry name" value="TonB/TolA_C"/>
</dbReference>
<comment type="caution">
    <text evidence="13">The sequence shown here is derived from an EMBL/GenBank/DDBJ whole genome shotgun (WGS) entry which is preliminary data.</text>
</comment>
<dbReference type="AlphaFoldDB" id="A0A842HWB1"/>
<dbReference type="PROSITE" id="PS52015">
    <property type="entry name" value="TONB_CTD"/>
    <property type="match status" value="1"/>
</dbReference>
<feature type="region of interest" description="Disordered" evidence="10">
    <location>
        <begin position="103"/>
        <end position="135"/>
    </location>
</feature>
<evidence type="ECO:0000256" key="9">
    <source>
        <dbReference type="ARBA" id="ARBA00023136"/>
    </source>
</evidence>
<dbReference type="GO" id="GO:0031992">
    <property type="term" value="F:energy transducer activity"/>
    <property type="evidence" value="ECO:0007669"/>
    <property type="project" value="TreeGrafter"/>
</dbReference>
<sequence length="211" mass="22946">MTVYRQENSGFLRQSRHSPSAIAIVIALHGAAITAAFLVKSGAIPIQEMIPIDVINVEPDVIPPPIEPPTPPENPPATPMATDLVIEPLPLRPVQRVETAFNDLPQLPPAPPPPPPPEPEFLQAQIHPSGLQPPYPSRLLRQEVEGTCTVRVHVAANGRVDAAEAVRSTNPAFCEATTGHALRRWRFEPATRGGRPVDSWQQHTVVFQING</sequence>
<dbReference type="PANTHER" id="PTHR33446:SF2">
    <property type="entry name" value="PROTEIN TONB"/>
    <property type="match status" value="1"/>
</dbReference>
<evidence type="ECO:0000256" key="11">
    <source>
        <dbReference type="SAM" id="Phobius"/>
    </source>
</evidence>
<keyword evidence="4" id="KW-1003">Cell membrane</keyword>
<evidence type="ECO:0000256" key="4">
    <source>
        <dbReference type="ARBA" id="ARBA00022475"/>
    </source>
</evidence>
<accession>A0A842HWB1</accession>
<dbReference type="Pfam" id="PF03544">
    <property type="entry name" value="TonB_C"/>
    <property type="match status" value="1"/>
</dbReference>
<dbReference type="GO" id="GO:0015031">
    <property type="term" value="P:protein transport"/>
    <property type="evidence" value="ECO:0007669"/>
    <property type="project" value="UniProtKB-KW"/>
</dbReference>
<dbReference type="PANTHER" id="PTHR33446">
    <property type="entry name" value="PROTEIN TONB-RELATED"/>
    <property type="match status" value="1"/>
</dbReference>
<organism evidence="13 14">
    <name type="scientific">Parasphingopyxis marina</name>
    <dbReference type="NCBI Taxonomy" id="2761622"/>
    <lineage>
        <taxon>Bacteria</taxon>
        <taxon>Pseudomonadati</taxon>
        <taxon>Pseudomonadota</taxon>
        <taxon>Alphaproteobacteria</taxon>
        <taxon>Sphingomonadales</taxon>
        <taxon>Sphingomonadaceae</taxon>
        <taxon>Parasphingopyxis</taxon>
    </lineage>
</organism>